<accession>A0A9P4XJV4</accession>
<reference evidence="1 2" key="1">
    <citation type="submission" date="2018-06" db="EMBL/GenBank/DDBJ databases">
        <title>Genome analysis of cellulolytic fungus Trichoderma lentiforme CFAM-422.</title>
        <authorList>
            <person name="Steindorff A.S."/>
            <person name="Formighieri E.F."/>
            <person name="Midorikawa G.E.O."/>
            <person name="Tamietti M.S."/>
            <person name="Ramos E.Z."/>
            <person name="Silva A.S."/>
            <person name="Bon E.P.S."/>
            <person name="Mendes T.D."/>
            <person name="Damaso M.C.T."/>
            <person name="Favaro L.C.L."/>
        </authorList>
    </citation>
    <scope>NUCLEOTIDE SEQUENCE [LARGE SCALE GENOMIC DNA]</scope>
    <source>
        <strain evidence="1 2">CFAM-422</strain>
    </source>
</reference>
<gene>
    <name evidence="1" type="ORF">CFAM422_004178</name>
</gene>
<evidence type="ECO:0000313" key="2">
    <source>
        <dbReference type="Proteomes" id="UP000801864"/>
    </source>
</evidence>
<evidence type="ECO:0000313" key="1">
    <source>
        <dbReference type="EMBL" id="KAF3073492.1"/>
    </source>
</evidence>
<dbReference type="Proteomes" id="UP000801864">
    <property type="component" value="Unassembled WGS sequence"/>
</dbReference>
<dbReference type="AlphaFoldDB" id="A0A9P4XJV4"/>
<comment type="caution">
    <text evidence="1">The sequence shown here is derived from an EMBL/GenBank/DDBJ whole genome shotgun (WGS) entry which is preliminary data.</text>
</comment>
<name>A0A9P4XJV4_9HYPO</name>
<dbReference type="EMBL" id="QLNT01000006">
    <property type="protein sequence ID" value="KAF3073492.1"/>
    <property type="molecule type" value="Genomic_DNA"/>
</dbReference>
<sequence length="69" mass="6955">MGAVNDIDGVIKCDSRNIANADNVCLKATAACVTVSVRAEQSASGSAAACLTTTKAIADSGAFYTIFIP</sequence>
<organism evidence="1 2">
    <name type="scientific">Trichoderma lentiforme</name>
    <dbReference type="NCBI Taxonomy" id="1567552"/>
    <lineage>
        <taxon>Eukaryota</taxon>
        <taxon>Fungi</taxon>
        <taxon>Dikarya</taxon>
        <taxon>Ascomycota</taxon>
        <taxon>Pezizomycotina</taxon>
        <taxon>Sordariomycetes</taxon>
        <taxon>Hypocreomycetidae</taxon>
        <taxon>Hypocreales</taxon>
        <taxon>Hypocreaceae</taxon>
        <taxon>Trichoderma</taxon>
    </lineage>
</organism>
<protein>
    <submittedName>
        <fullName evidence="1">Uncharacterized protein</fullName>
    </submittedName>
</protein>
<keyword evidence="2" id="KW-1185">Reference proteome</keyword>
<proteinExistence type="predicted"/>